<keyword evidence="1" id="KW-0805">Transcription regulation</keyword>
<dbReference type="GO" id="GO:0003677">
    <property type="term" value="F:DNA binding"/>
    <property type="evidence" value="ECO:0007669"/>
    <property type="project" value="UniProtKB-KW"/>
</dbReference>
<feature type="compositionally biased region" description="Basic and acidic residues" evidence="2">
    <location>
        <begin position="84"/>
        <end position="94"/>
    </location>
</feature>
<organism evidence="4 5">
    <name type="scientific">Kipferlia bialata</name>
    <dbReference type="NCBI Taxonomy" id="797122"/>
    <lineage>
        <taxon>Eukaryota</taxon>
        <taxon>Metamonada</taxon>
        <taxon>Carpediemonas-like organisms</taxon>
        <taxon>Kipferlia</taxon>
    </lineage>
</organism>
<feature type="domain" description="E2F/DP family winged-helix DNA-binding" evidence="3">
    <location>
        <begin position="2"/>
        <end position="46"/>
    </location>
</feature>
<accession>A0A9K3GRI5</accession>
<proteinExistence type="inferred from homology"/>
<keyword evidence="1" id="KW-0804">Transcription</keyword>
<dbReference type="SUPFAM" id="SSF46785">
    <property type="entry name" value="Winged helix' DNA-binding domain"/>
    <property type="match status" value="1"/>
</dbReference>
<dbReference type="GO" id="GO:0006355">
    <property type="term" value="P:regulation of DNA-templated transcription"/>
    <property type="evidence" value="ECO:0007669"/>
    <property type="project" value="InterPro"/>
</dbReference>
<dbReference type="Pfam" id="PF02319">
    <property type="entry name" value="WHD_E2F_TDP"/>
    <property type="match status" value="1"/>
</dbReference>
<evidence type="ECO:0000313" key="5">
    <source>
        <dbReference type="Proteomes" id="UP000265618"/>
    </source>
</evidence>
<evidence type="ECO:0000256" key="2">
    <source>
        <dbReference type="SAM" id="MobiDB-lite"/>
    </source>
</evidence>
<protein>
    <recommendedName>
        <fullName evidence="3">E2F/DP family winged-helix DNA-binding domain-containing protein</fullName>
    </recommendedName>
</protein>
<comment type="caution">
    <text evidence="4">The sequence shown here is derived from an EMBL/GenBank/DDBJ whole genome shotgun (WGS) entry which is preliminary data.</text>
</comment>
<evidence type="ECO:0000256" key="1">
    <source>
        <dbReference type="RuleBase" id="RU003796"/>
    </source>
</evidence>
<evidence type="ECO:0000259" key="3">
    <source>
        <dbReference type="SMART" id="SM01372"/>
    </source>
</evidence>
<dbReference type="Proteomes" id="UP000265618">
    <property type="component" value="Unassembled WGS sequence"/>
</dbReference>
<keyword evidence="1" id="KW-0238">DNA-binding</keyword>
<comment type="similarity">
    <text evidence="1">Belongs to the E2F/DP family.</text>
</comment>
<dbReference type="GO" id="GO:0005667">
    <property type="term" value="C:transcription regulator complex"/>
    <property type="evidence" value="ECO:0007669"/>
    <property type="project" value="InterPro"/>
</dbReference>
<name>A0A9K3GRI5_9EUKA</name>
<feature type="region of interest" description="Disordered" evidence="2">
    <location>
        <begin position="48"/>
        <end position="94"/>
    </location>
</feature>
<keyword evidence="5" id="KW-1185">Reference proteome</keyword>
<dbReference type="SMART" id="SM01372">
    <property type="entry name" value="E2F_TDP"/>
    <property type="match status" value="1"/>
</dbReference>
<dbReference type="InterPro" id="IPR036390">
    <property type="entry name" value="WH_DNA-bd_sf"/>
</dbReference>
<reference evidence="4 5" key="1">
    <citation type="journal article" date="2018" name="PLoS ONE">
        <title>The draft genome of Kipferlia bialata reveals reductive genome evolution in fornicate parasites.</title>
        <authorList>
            <person name="Tanifuji G."/>
            <person name="Takabayashi S."/>
            <person name="Kume K."/>
            <person name="Takagi M."/>
            <person name="Nakayama T."/>
            <person name="Kamikawa R."/>
            <person name="Inagaki Y."/>
            <person name="Hashimoto T."/>
        </authorList>
    </citation>
    <scope>NUCLEOTIDE SEQUENCE [LARGE SCALE GENOMIC DNA]</scope>
    <source>
        <strain evidence="4">NY0173</strain>
    </source>
</reference>
<dbReference type="GO" id="GO:0005634">
    <property type="term" value="C:nucleus"/>
    <property type="evidence" value="ECO:0007669"/>
    <property type="project" value="UniProtKB-SubCell"/>
</dbReference>
<evidence type="ECO:0000313" key="4">
    <source>
        <dbReference type="EMBL" id="GIQ91871.1"/>
    </source>
</evidence>
<dbReference type="AlphaFoldDB" id="A0A9K3GRI5"/>
<keyword evidence="1" id="KW-0539">Nucleus</keyword>
<feature type="non-terminal residue" evidence="4">
    <location>
        <position position="136"/>
    </location>
</feature>
<sequence length="136" mass="15268">EQKQDDFEPGEKHLKTVRRRIYDAVNVLVALEYIEKDSNKMLTWIGPREAPAQPKGKGMGKTAPTPKGTQGEAGPTSVVMPRRSAQEDRTSAAIDAKRAERLQLKTQIERLKLGLVAKREQLQVKQVREAQRQGIP</sequence>
<gene>
    <name evidence="4" type="ORF">KIPB_015316</name>
</gene>
<dbReference type="OrthoDB" id="552115at2759"/>
<dbReference type="InterPro" id="IPR036388">
    <property type="entry name" value="WH-like_DNA-bd_sf"/>
</dbReference>
<comment type="subcellular location">
    <subcellularLocation>
        <location evidence="1">Nucleus</location>
    </subcellularLocation>
</comment>
<dbReference type="EMBL" id="BDIP01008494">
    <property type="protein sequence ID" value="GIQ91871.1"/>
    <property type="molecule type" value="Genomic_DNA"/>
</dbReference>
<dbReference type="InterPro" id="IPR003316">
    <property type="entry name" value="E2F_WHTH_DNA-bd_dom"/>
</dbReference>
<dbReference type="Gene3D" id="1.10.10.10">
    <property type="entry name" value="Winged helix-like DNA-binding domain superfamily/Winged helix DNA-binding domain"/>
    <property type="match status" value="1"/>
</dbReference>